<reference evidence="1" key="1">
    <citation type="journal article" date="2013" name="Vet. Microbiol.">
        <title>Phylogeny, spatio-temporal phylodynamics and evolutionary scenario of Torque teno sus virus 1 (TTSuV1) and 2 (TTSuV2) in wild boars: Fast dispersal and high genetic diversity.</title>
        <authorList>
            <person name="Cadar D."/>
            <person name="Kiss T."/>
            <person name="Adam D."/>
            <person name="Csagola A."/>
            <person name="Novosel D."/>
            <person name="Tuboly T."/>
        </authorList>
    </citation>
    <scope>NUCLEOTIDE SEQUENCE</scope>
    <source>
        <strain evidence="1">RO-826</strain>
    </source>
</reference>
<dbReference type="EMBL" id="JX444445">
    <property type="protein sequence ID" value="AFU07906.1"/>
    <property type="molecule type" value="Genomic_DNA"/>
</dbReference>
<sequence>MPEYWEEARLSSATWIHHSHCKCGNWRNHLWTLCFLDYSYLAAAPDISKRREGHGHVDMRRIGHGLPGDVGG</sequence>
<organism evidence="1">
    <name type="scientific">Torque teno sus virus 1a</name>
    <dbReference type="NCBI Taxonomy" id="687386"/>
    <lineage>
        <taxon>Viruses</taxon>
        <taxon>Monodnaviria</taxon>
        <taxon>Shotokuvirae</taxon>
        <taxon>Commensaviricota</taxon>
        <taxon>Cardeaviricetes</taxon>
        <taxon>Sanitavirales</taxon>
        <taxon>Anelloviridae</taxon>
        <taxon>Iotatorquevirus</taxon>
        <taxon>Iotatorquevirus suida1a</taxon>
    </lineage>
</organism>
<protein>
    <submittedName>
        <fullName evidence="1">ORF2</fullName>
    </submittedName>
</protein>
<evidence type="ECO:0000313" key="1">
    <source>
        <dbReference type="EMBL" id="AFU07906.1"/>
    </source>
</evidence>
<name>S4T4R5_9VIRU</name>
<proteinExistence type="predicted"/>
<accession>S4T4R5</accession>